<protein>
    <submittedName>
        <fullName evidence="2">Alpha/beta hydrolase</fullName>
    </submittedName>
</protein>
<organism evidence="2 3">
    <name type="scientific">Novosphingobium umbonatum</name>
    <dbReference type="NCBI Taxonomy" id="1908524"/>
    <lineage>
        <taxon>Bacteria</taxon>
        <taxon>Pseudomonadati</taxon>
        <taxon>Pseudomonadota</taxon>
        <taxon>Alphaproteobacteria</taxon>
        <taxon>Sphingomonadales</taxon>
        <taxon>Sphingomonadaceae</taxon>
        <taxon>Novosphingobium</taxon>
    </lineage>
</organism>
<feature type="chain" id="PRO_5019162697" evidence="1">
    <location>
        <begin position="31"/>
        <end position="459"/>
    </location>
</feature>
<dbReference type="SUPFAM" id="SSF53474">
    <property type="entry name" value="alpha/beta-Hydrolases"/>
    <property type="match status" value="1"/>
</dbReference>
<keyword evidence="3" id="KW-1185">Reference proteome</keyword>
<sequence length="459" mass="48727">MTGKSSLWWRGILGMAGALGLVAGTHTAMAQDAVNTRFIRVAQGVPSVLYTPATMGPKSATAVLIMHSAADYLAFPGCTQLAQRGYQALCVNNSTSKSGAFNDGVLDQVLLEIKAAMQVLRAQPGVRRVVLLGHSGGGTVMSAYQMIAEGGVKTCQGAEKIWKCPDTLAGMPPADGIMLVDSNWGLGAMTLFSLDPAVQDEAHATRLDPALDMFDPANGFGASGSNYSPAFTARFLAVEAQRSRAITAKAQAAMDDLRSGKGPFADDAPFTVAGASLLGGNNKLFSQDVSLMARTKAAYPLIHADGSQSVQVVQTVRVPENTENLSPSYRRGALRTSVRSYLSTYAIRVGKDFSYDASGVTGVDWTSTYASPPGNVQSIAAPLLVMGMTAHWEFLAAETIYNLARSRDKSIAFVEGADHLYNTCKPCEKMPGQFGDTQKTTYDYIDQWLSAAGRFGGKE</sequence>
<evidence type="ECO:0000313" key="3">
    <source>
        <dbReference type="Proteomes" id="UP000282837"/>
    </source>
</evidence>
<dbReference type="Proteomes" id="UP000282837">
    <property type="component" value="Unassembled WGS sequence"/>
</dbReference>
<gene>
    <name evidence="2" type="ORF">EOE18_06765</name>
</gene>
<dbReference type="RefSeq" id="WP_127707569.1">
    <property type="nucleotide sequence ID" value="NZ_SACO01000004.1"/>
</dbReference>
<feature type="signal peptide" evidence="1">
    <location>
        <begin position="1"/>
        <end position="30"/>
    </location>
</feature>
<dbReference type="AlphaFoldDB" id="A0A437N6X8"/>
<name>A0A437N6X8_9SPHN</name>
<dbReference type="Gene3D" id="3.40.50.1820">
    <property type="entry name" value="alpha/beta hydrolase"/>
    <property type="match status" value="1"/>
</dbReference>
<reference evidence="2 3" key="1">
    <citation type="submission" date="2019-01" db="EMBL/GenBank/DDBJ databases">
        <authorList>
            <person name="Chen W.-M."/>
        </authorList>
    </citation>
    <scope>NUCLEOTIDE SEQUENCE [LARGE SCALE GENOMIC DNA]</scope>
    <source>
        <strain evidence="2 3">FSY-9</strain>
    </source>
</reference>
<dbReference type="EMBL" id="SACO01000004">
    <property type="protein sequence ID" value="RVU05689.1"/>
    <property type="molecule type" value="Genomic_DNA"/>
</dbReference>
<dbReference type="GO" id="GO:0016787">
    <property type="term" value="F:hydrolase activity"/>
    <property type="evidence" value="ECO:0007669"/>
    <property type="project" value="UniProtKB-KW"/>
</dbReference>
<accession>A0A437N6X8</accession>
<dbReference type="InterPro" id="IPR029058">
    <property type="entry name" value="AB_hydrolase_fold"/>
</dbReference>
<evidence type="ECO:0000256" key="1">
    <source>
        <dbReference type="SAM" id="SignalP"/>
    </source>
</evidence>
<proteinExistence type="predicted"/>
<evidence type="ECO:0000313" key="2">
    <source>
        <dbReference type="EMBL" id="RVU05689.1"/>
    </source>
</evidence>
<keyword evidence="1" id="KW-0732">Signal</keyword>
<dbReference type="OrthoDB" id="2062670at2"/>
<comment type="caution">
    <text evidence="2">The sequence shown here is derived from an EMBL/GenBank/DDBJ whole genome shotgun (WGS) entry which is preliminary data.</text>
</comment>
<keyword evidence="2" id="KW-0378">Hydrolase</keyword>